<protein>
    <submittedName>
        <fullName evidence="2">Uncharacterized protein</fullName>
    </submittedName>
</protein>
<sequence length="214" mass="24745">MGICRKGLKRIKRLALYAKRSPIEAELDRFWGLPPVNSPVAKKKKIKRPKPAVVDTKPSLDNINFDVVTQKAPEVQKPEPKVERRKGNGPDPELAKEKKFFKDAVKDLRTLVYPHLNPIAKKRFDEIKLMALGGKVAKNRKMPIKEYVQRKNAMKRHIEKDKKLEKELGVKFIVDTKGGARSAELEKKKIQREIRSRKSLFDFGDRNGIYRIRP</sequence>
<evidence type="ECO:0000313" key="3">
    <source>
        <dbReference type="Proteomes" id="UP000031512"/>
    </source>
</evidence>
<accession>L1LBQ5</accession>
<evidence type="ECO:0000256" key="1">
    <source>
        <dbReference type="SAM" id="MobiDB-lite"/>
    </source>
</evidence>
<feature type="region of interest" description="Disordered" evidence="1">
    <location>
        <begin position="70"/>
        <end position="94"/>
    </location>
</feature>
<dbReference type="GeneID" id="15804497"/>
<dbReference type="VEuPathDB" id="PiroplasmaDB:BEWA_014210"/>
<dbReference type="Proteomes" id="UP000031512">
    <property type="component" value="Unassembled WGS sequence"/>
</dbReference>
<evidence type="ECO:0000313" key="2">
    <source>
        <dbReference type="EMBL" id="EKX72862.1"/>
    </source>
</evidence>
<comment type="caution">
    <text evidence="2">The sequence shown here is derived from an EMBL/GenBank/DDBJ whole genome shotgun (WGS) entry which is preliminary data.</text>
</comment>
<feature type="compositionally biased region" description="Basic and acidic residues" evidence="1">
    <location>
        <begin position="74"/>
        <end position="94"/>
    </location>
</feature>
<proteinExistence type="predicted"/>
<organism evidence="2 3">
    <name type="scientific">Theileria equi strain WA</name>
    <dbReference type="NCBI Taxonomy" id="1537102"/>
    <lineage>
        <taxon>Eukaryota</taxon>
        <taxon>Sar</taxon>
        <taxon>Alveolata</taxon>
        <taxon>Apicomplexa</taxon>
        <taxon>Aconoidasida</taxon>
        <taxon>Piroplasmida</taxon>
        <taxon>Theileriidae</taxon>
        <taxon>Theileria</taxon>
    </lineage>
</organism>
<dbReference type="RefSeq" id="XP_004832314.1">
    <property type="nucleotide sequence ID" value="XM_004832257.1"/>
</dbReference>
<dbReference type="OrthoDB" id="361247at2759"/>
<dbReference type="EMBL" id="ACOU01000004">
    <property type="protein sequence ID" value="EKX72862.1"/>
    <property type="molecule type" value="Genomic_DNA"/>
</dbReference>
<name>L1LBQ5_THEEQ</name>
<dbReference type="eggNOG" id="ENOG502SFBK">
    <property type="taxonomic scope" value="Eukaryota"/>
</dbReference>
<gene>
    <name evidence="2" type="ORF">BEWA_014210</name>
</gene>
<reference evidence="2 3" key="1">
    <citation type="journal article" date="2012" name="BMC Genomics">
        <title>Comparative genomic analysis and phylogenetic position of Theileria equi.</title>
        <authorList>
            <person name="Kappmeyer L.S."/>
            <person name="Thiagarajan M."/>
            <person name="Herndon D.R."/>
            <person name="Ramsay J.D."/>
            <person name="Caler E."/>
            <person name="Djikeng A."/>
            <person name="Gillespie J.J."/>
            <person name="Lau A.O."/>
            <person name="Roalson E.H."/>
            <person name="Silva J.C."/>
            <person name="Silva M.G."/>
            <person name="Suarez C.E."/>
            <person name="Ueti M.W."/>
            <person name="Nene V.M."/>
            <person name="Mealey R.H."/>
            <person name="Knowles D.P."/>
            <person name="Brayton K.A."/>
        </authorList>
    </citation>
    <scope>NUCLEOTIDE SEQUENCE [LARGE SCALE GENOMIC DNA]</scope>
    <source>
        <strain evidence="2 3">WA</strain>
    </source>
</reference>
<keyword evidence="3" id="KW-1185">Reference proteome</keyword>
<dbReference type="AlphaFoldDB" id="L1LBQ5"/>
<dbReference type="KEGG" id="beq:BEWA_014210"/>